<reference evidence="19" key="1">
    <citation type="journal article" date="2021" name="PeerJ">
        <title>Extensive microbial diversity within the chicken gut microbiome revealed by metagenomics and culture.</title>
        <authorList>
            <person name="Gilroy R."/>
            <person name="Ravi A."/>
            <person name="Getino M."/>
            <person name="Pursley I."/>
            <person name="Horton D.L."/>
            <person name="Alikhan N.F."/>
            <person name="Baker D."/>
            <person name="Gharbi K."/>
            <person name="Hall N."/>
            <person name="Watson M."/>
            <person name="Adriaenssens E.M."/>
            <person name="Foster-Nyarko E."/>
            <person name="Jarju S."/>
            <person name="Secka A."/>
            <person name="Antonio M."/>
            <person name="Oren A."/>
            <person name="Chaudhuri R.R."/>
            <person name="La Ragione R."/>
            <person name="Hildebrand F."/>
            <person name="Pallen M.J."/>
        </authorList>
    </citation>
    <scope>NUCLEOTIDE SEQUENCE</scope>
    <source>
        <strain evidence="19">23274</strain>
    </source>
</reference>
<sequence>MKKNIAVIGGGNSSEYEVSLQSAAHVFAEIDGERYNKYLLILKGRDWHIEENGTQYPVDKNDFSFTRNGEKVCFDYAYIIIHGNPGENGMLQGYLDMMGIPYSTCSTLCEAMTFDKYTCSNYVKAFGIQTSDPILIKRGMPYDQEAILTATGLPCFIKPNAEGSSFGVSKVKSRGEFDAAMQRAFEKCPEVLVESFLDGTEFTCGLYRAGGRKVILPVAEVIPKKEFFDYEAKYNASMSDEIIPGRFSEEITERIQDMASEVYDLLRCEGIVRIDGFVCGEEVVMLEVNTTPGMTANSFIPKMVKAMGANLRDVLTEIIEDKLHSTR</sequence>
<evidence type="ECO:0000256" key="4">
    <source>
        <dbReference type="ARBA" id="ARBA00012216"/>
    </source>
</evidence>
<dbReference type="PROSITE" id="PS50975">
    <property type="entry name" value="ATP_GRASP"/>
    <property type="match status" value="1"/>
</dbReference>
<proteinExistence type="inferred from homology"/>
<dbReference type="NCBIfam" id="NF002378">
    <property type="entry name" value="PRK01372.1"/>
    <property type="match status" value="1"/>
</dbReference>
<gene>
    <name evidence="14" type="primary">ddl</name>
    <name evidence="19" type="ORF">H9863_07545</name>
</gene>
<dbReference type="Pfam" id="PF01820">
    <property type="entry name" value="Dala_Dala_lig_N"/>
    <property type="match status" value="1"/>
</dbReference>
<dbReference type="AlphaFoldDB" id="A0A9D1V0M6"/>
<keyword evidence="16" id="KW-0460">Magnesium</keyword>
<dbReference type="GO" id="GO:0046872">
    <property type="term" value="F:metal ion binding"/>
    <property type="evidence" value="ECO:0007669"/>
    <property type="project" value="UniProtKB-KW"/>
</dbReference>
<dbReference type="InterPro" id="IPR013815">
    <property type="entry name" value="ATP_grasp_subdomain_1"/>
</dbReference>
<evidence type="ECO:0000256" key="16">
    <source>
        <dbReference type="PIRSR" id="PIRSR039102-3"/>
    </source>
</evidence>
<feature type="active site" evidence="15">
    <location>
        <position position="15"/>
    </location>
</feature>
<dbReference type="InterPro" id="IPR000291">
    <property type="entry name" value="D-Ala_lig_Van_CS"/>
</dbReference>
<evidence type="ECO:0000256" key="12">
    <source>
        <dbReference type="ARBA" id="ARBA00023316"/>
    </source>
</evidence>
<evidence type="ECO:0000256" key="17">
    <source>
        <dbReference type="PROSITE-ProRule" id="PRU00409"/>
    </source>
</evidence>
<feature type="active site" evidence="15">
    <location>
        <position position="298"/>
    </location>
</feature>
<name>A0A9D1V0M6_9BACT</name>
<comment type="cofactor">
    <cofactor evidence="16">
        <name>Mg(2+)</name>
        <dbReference type="ChEBI" id="CHEBI:18420"/>
    </cofactor>
    <cofactor evidence="16">
        <name>Mn(2+)</name>
        <dbReference type="ChEBI" id="CHEBI:29035"/>
    </cofactor>
    <text evidence="16">Binds 2 magnesium or manganese ions per subunit.</text>
</comment>
<dbReference type="GO" id="GO:0008360">
    <property type="term" value="P:regulation of cell shape"/>
    <property type="evidence" value="ECO:0007669"/>
    <property type="project" value="UniProtKB-KW"/>
</dbReference>
<evidence type="ECO:0000256" key="6">
    <source>
        <dbReference type="ARBA" id="ARBA00022598"/>
    </source>
</evidence>
<keyword evidence="12 14" id="KW-0961">Cell wall biogenesis/degradation</keyword>
<comment type="catalytic activity">
    <reaction evidence="13 14">
        <text>2 D-alanine + ATP = D-alanyl-D-alanine + ADP + phosphate + H(+)</text>
        <dbReference type="Rhea" id="RHEA:11224"/>
        <dbReference type="ChEBI" id="CHEBI:15378"/>
        <dbReference type="ChEBI" id="CHEBI:30616"/>
        <dbReference type="ChEBI" id="CHEBI:43474"/>
        <dbReference type="ChEBI" id="CHEBI:57416"/>
        <dbReference type="ChEBI" id="CHEBI:57822"/>
        <dbReference type="ChEBI" id="CHEBI:456216"/>
        <dbReference type="EC" id="6.3.2.4"/>
    </reaction>
</comment>
<evidence type="ECO:0000313" key="20">
    <source>
        <dbReference type="Proteomes" id="UP000824202"/>
    </source>
</evidence>
<keyword evidence="6 14" id="KW-0436">Ligase</keyword>
<keyword evidence="8 17" id="KW-0547">Nucleotide-binding</keyword>
<evidence type="ECO:0000256" key="9">
    <source>
        <dbReference type="ARBA" id="ARBA00022840"/>
    </source>
</evidence>
<dbReference type="HAMAP" id="MF_00047">
    <property type="entry name" value="Dala_Dala_lig"/>
    <property type="match status" value="1"/>
</dbReference>
<comment type="similarity">
    <text evidence="3 14">Belongs to the D-alanine--D-alanine ligase family.</text>
</comment>
<dbReference type="NCBIfam" id="TIGR01205">
    <property type="entry name" value="D_ala_D_alaTIGR"/>
    <property type="match status" value="1"/>
</dbReference>
<evidence type="ECO:0000256" key="13">
    <source>
        <dbReference type="ARBA" id="ARBA00047614"/>
    </source>
</evidence>
<keyword evidence="11 14" id="KW-0573">Peptidoglycan synthesis</keyword>
<keyword evidence="10 14" id="KW-0133">Cell shape</keyword>
<evidence type="ECO:0000256" key="1">
    <source>
        <dbReference type="ARBA" id="ARBA00001936"/>
    </source>
</evidence>
<dbReference type="Pfam" id="PF07478">
    <property type="entry name" value="Dala_Dala_lig_C"/>
    <property type="match status" value="1"/>
</dbReference>
<dbReference type="InterPro" id="IPR011761">
    <property type="entry name" value="ATP-grasp"/>
</dbReference>
<keyword evidence="5 14" id="KW-0963">Cytoplasm</keyword>
<reference evidence="19" key="2">
    <citation type="submission" date="2021-04" db="EMBL/GenBank/DDBJ databases">
        <authorList>
            <person name="Gilroy R."/>
        </authorList>
    </citation>
    <scope>NUCLEOTIDE SEQUENCE</scope>
    <source>
        <strain evidence="19">23274</strain>
    </source>
</reference>
<dbReference type="GO" id="GO:0005737">
    <property type="term" value="C:cytoplasm"/>
    <property type="evidence" value="ECO:0007669"/>
    <property type="project" value="UniProtKB-SubCell"/>
</dbReference>
<keyword evidence="7 16" id="KW-0479">Metal-binding</keyword>
<feature type="binding site" evidence="16">
    <location>
        <position position="289"/>
    </location>
    <ligand>
        <name>Mg(2+)</name>
        <dbReference type="ChEBI" id="CHEBI:18420"/>
        <label>2</label>
    </ligand>
</feature>
<evidence type="ECO:0000256" key="10">
    <source>
        <dbReference type="ARBA" id="ARBA00022960"/>
    </source>
</evidence>
<dbReference type="GO" id="GO:0009252">
    <property type="term" value="P:peptidoglycan biosynthetic process"/>
    <property type="evidence" value="ECO:0007669"/>
    <property type="project" value="UniProtKB-UniRule"/>
</dbReference>
<dbReference type="Proteomes" id="UP000824202">
    <property type="component" value="Unassembled WGS sequence"/>
</dbReference>
<dbReference type="NCBIfam" id="NF002527">
    <property type="entry name" value="PRK01966.1-3"/>
    <property type="match status" value="1"/>
</dbReference>
<evidence type="ECO:0000256" key="11">
    <source>
        <dbReference type="ARBA" id="ARBA00022984"/>
    </source>
</evidence>
<keyword evidence="16" id="KW-0464">Manganese</keyword>
<dbReference type="InterPro" id="IPR016185">
    <property type="entry name" value="PreATP-grasp_dom_sf"/>
</dbReference>
<dbReference type="PANTHER" id="PTHR23132">
    <property type="entry name" value="D-ALANINE--D-ALANINE LIGASE"/>
    <property type="match status" value="1"/>
</dbReference>
<evidence type="ECO:0000256" key="2">
    <source>
        <dbReference type="ARBA" id="ARBA00004496"/>
    </source>
</evidence>
<organism evidence="19 20">
    <name type="scientific">Candidatus Odoribacter faecigallinarum</name>
    <dbReference type="NCBI Taxonomy" id="2838706"/>
    <lineage>
        <taxon>Bacteria</taxon>
        <taxon>Pseudomonadati</taxon>
        <taxon>Bacteroidota</taxon>
        <taxon>Bacteroidia</taxon>
        <taxon>Bacteroidales</taxon>
        <taxon>Odoribacteraceae</taxon>
        <taxon>Odoribacter</taxon>
    </lineage>
</organism>
<dbReference type="Gene3D" id="3.30.470.20">
    <property type="entry name" value="ATP-grasp fold, B domain"/>
    <property type="match status" value="1"/>
</dbReference>
<dbReference type="SUPFAM" id="SSF56059">
    <property type="entry name" value="Glutathione synthetase ATP-binding domain-like"/>
    <property type="match status" value="1"/>
</dbReference>
<feature type="binding site" evidence="16">
    <location>
        <position position="287"/>
    </location>
    <ligand>
        <name>Mg(2+)</name>
        <dbReference type="ChEBI" id="CHEBI:18420"/>
        <label>1</label>
    </ligand>
</feature>
<comment type="function">
    <text evidence="14">Cell wall formation.</text>
</comment>
<dbReference type="PIRSF" id="PIRSF039102">
    <property type="entry name" value="Ddl/VanB"/>
    <property type="match status" value="1"/>
</dbReference>
<evidence type="ECO:0000256" key="14">
    <source>
        <dbReference type="HAMAP-Rule" id="MF_00047"/>
    </source>
</evidence>
<dbReference type="EMBL" id="DXFT01000146">
    <property type="protein sequence ID" value="HIX03950.1"/>
    <property type="molecule type" value="Genomic_DNA"/>
</dbReference>
<dbReference type="InterPro" id="IPR011095">
    <property type="entry name" value="Dala_Dala_lig_C"/>
</dbReference>
<feature type="domain" description="ATP-grasp" evidence="18">
    <location>
        <begin position="120"/>
        <end position="320"/>
    </location>
</feature>
<feature type="active site" evidence="15">
    <location>
        <position position="164"/>
    </location>
</feature>
<dbReference type="PANTHER" id="PTHR23132:SF23">
    <property type="entry name" value="D-ALANINE--D-ALANINE LIGASE B"/>
    <property type="match status" value="1"/>
</dbReference>
<dbReference type="PROSITE" id="PS00843">
    <property type="entry name" value="DALA_DALA_LIGASE_1"/>
    <property type="match status" value="1"/>
</dbReference>
<dbReference type="GO" id="GO:0008716">
    <property type="term" value="F:D-alanine-D-alanine ligase activity"/>
    <property type="evidence" value="ECO:0007669"/>
    <property type="project" value="UniProtKB-UniRule"/>
</dbReference>
<dbReference type="SUPFAM" id="SSF52440">
    <property type="entry name" value="PreATP-grasp domain"/>
    <property type="match status" value="1"/>
</dbReference>
<dbReference type="InterPro" id="IPR005905">
    <property type="entry name" value="D_ala_D_ala"/>
</dbReference>
<evidence type="ECO:0000256" key="8">
    <source>
        <dbReference type="ARBA" id="ARBA00022741"/>
    </source>
</evidence>
<feature type="binding site" evidence="16">
    <location>
        <position position="287"/>
    </location>
    <ligand>
        <name>Mg(2+)</name>
        <dbReference type="ChEBI" id="CHEBI:18420"/>
        <label>2</label>
    </ligand>
</feature>
<keyword evidence="9 17" id="KW-0067">ATP-binding</keyword>
<dbReference type="GO" id="GO:0005524">
    <property type="term" value="F:ATP binding"/>
    <property type="evidence" value="ECO:0007669"/>
    <property type="project" value="UniProtKB-UniRule"/>
</dbReference>
<evidence type="ECO:0000256" key="5">
    <source>
        <dbReference type="ARBA" id="ARBA00022490"/>
    </source>
</evidence>
<comment type="subcellular location">
    <subcellularLocation>
        <location evidence="2 14">Cytoplasm</location>
    </subcellularLocation>
</comment>
<accession>A0A9D1V0M6</accession>
<dbReference type="Gene3D" id="3.40.50.20">
    <property type="match status" value="1"/>
</dbReference>
<evidence type="ECO:0000256" key="7">
    <source>
        <dbReference type="ARBA" id="ARBA00022723"/>
    </source>
</evidence>
<comment type="pathway">
    <text evidence="14">Cell wall biogenesis; peptidoglycan biosynthesis.</text>
</comment>
<protein>
    <recommendedName>
        <fullName evidence="4 14">D-alanine--D-alanine ligase</fullName>
        <ecNumber evidence="4 14">6.3.2.4</ecNumber>
    </recommendedName>
    <alternativeName>
        <fullName evidence="14">D-Ala-D-Ala ligase</fullName>
    </alternativeName>
    <alternativeName>
        <fullName evidence="14">D-alanylalanine synthetase</fullName>
    </alternativeName>
</protein>
<evidence type="ECO:0000256" key="3">
    <source>
        <dbReference type="ARBA" id="ARBA00010871"/>
    </source>
</evidence>
<dbReference type="EC" id="6.3.2.4" evidence="4 14"/>
<comment type="cofactor">
    <cofactor evidence="1">
        <name>Mn(2+)</name>
        <dbReference type="ChEBI" id="CHEBI:29035"/>
    </cofactor>
</comment>
<evidence type="ECO:0000259" key="18">
    <source>
        <dbReference type="PROSITE" id="PS50975"/>
    </source>
</evidence>
<dbReference type="GO" id="GO:0071555">
    <property type="term" value="P:cell wall organization"/>
    <property type="evidence" value="ECO:0007669"/>
    <property type="project" value="UniProtKB-KW"/>
</dbReference>
<evidence type="ECO:0000313" key="19">
    <source>
        <dbReference type="EMBL" id="HIX03950.1"/>
    </source>
</evidence>
<feature type="binding site" evidence="16">
    <location>
        <position position="275"/>
    </location>
    <ligand>
        <name>Mg(2+)</name>
        <dbReference type="ChEBI" id="CHEBI:18420"/>
        <label>1</label>
    </ligand>
</feature>
<dbReference type="Gene3D" id="3.30.1490.20">
    <property type="entry name" value="ATP-grasp fold, A domain"/>
    <property type="match status" value="1"/>
</dbReference>
<evidence type="ECO:0000256" key="15">
    <source>
        <dbReference type="PIRSR" id="PIRSR039102-1"/>
    </source>
</evidence>
<comment type="caution">
    <text evidence="19">The sequence shown here is derived from an EMBL/GenBank/DDBJ whole genome shotgun (WGS) entry which is preliminary data.</text>
</comment>
<dbReference type="InterPro" id="IPR011127">
    <property type="entry name" value="Dala_Dala_lig_N"/>
</dbReference>